<dbReference type="Proteomes" id="UP000002535">
    <property type="component" value="Chromosome"/>
</dbReference>
<proteinExistence type="predicted"/>
<evidence type="ECO:0000259" key="1">
    <source>
        <dbReference type="Pfam" id="PF13847"/>
    </source>
</evidence>
<organism evidence="2 3">
    <name type="scientific">Prochlorococcus marinus (strain NATL2A)</name>
    <dbReference type="NCBI Taxonomy" id="59920"/>
    <lineage>
        <taxon>Bacteria</taxon>
        <taxon>Bacillati</taxon>
        <taxon>Cyanobacteriota</taxon>
        <taxon>Cyanophyceae</taxon>
        <taxon>Synechococcales</taxon>
        <taxon>Prochlorococcaceae</taxon>
        <taxon>Prochlorococcus</taxon>
    </lineage>
</organism>
<reference evidence="2 3" key="1">
    <citation type="journal article" date="2007" name="PLoS Genet.">
        <title>Patterns and implications of gene gain and loss in the evolution of Prochlorococcus.</title>
        <authorList>
            <person name="Kettler G.C."/>
            <person name="Martiny A.C."/>
            <person name="Huang K."/>
            <person name="Zucker J."/>
            <person name="Coleman M.L."/>
            <person name="Rodrigue S."/>
            <person name="Chen F."/>
            <person name="Lapidus A."/>
            <person name="Ferriera S."/>
            <person name="Johnson J."/>
            <person name="Steglich C."/>
            <person name="Church G.M."/>
            <person name="Richardson P."/>
            <person name="Chisholm S.W."/>
        </authorList>
    </citation>
    <scope>NUCLEOTIDE SEQUENCE [LARGE SCALE GENOMIC DNA]</scope>
    <source>
        <strain evidence="2 3">NATL2A</strain>
    </source>
</reference>
<dbReference type="PANTHER" id="PTHR43861">
    <property type="entry name" value="TRANS-ACONITATE 2-METHYLTRANSFERASE-RELATED"/>
    <property type="match status" value="1"/>
</dbReference>
<keyword evidence="3" id="KW-1185">Reference proteome</keyword>
<dbReference type="Gene3D" id="3.40.50.150">
    <property type="entry name" value="Vaccinia Virus protein VP39"/>
    <property type="match status" value="1"/>
</dbReference>
<dbReference type="PhylomeDB" id="Q46I25"/>
<dbReference type="InterPro" id="IPR025714">
    <property type="entry name" value="Methyltranfer_dom"/>
</dbReference>
<gene>
    <name evidence="2" type="ordered locus">PMN2A_1364</name>
</gene>
<evidence type="ECO:0000313" key="2">
    <source>
        <dbReference type="EMBL" id="AAZ58853.1"/>
    </source>
</evidence>
<dbReference type="HOGENOM" id="CLU_013533_0_0_3"/>
<dbReference type="CDD" id="cd02440">
    <property type="entry name" value="AdoMet_MTases"/>
    <property type="match status" value="1"/>
</dbReference>
<dbReference type="STRING" id="59920.PMN2A_1364"/>
<accession>Q46I25</accession>
<dbReference type="Pfam" id="PF13847">
    <property type="entry name" value="Methyltransf_31"/>
    <property type="match status" value="1"/>
</dbReference>
<feature type="domain" description="Methyltransferase" evidence="1">
    <location>
        <begin position="338"/>
        <end position="470"/>
    </location>
</feature>
<dbReference type="SUPFAM" id="SSF53335">
    <property type="entry name" value="S-adenosyl-L-methionine-dependent methyltransferases"/>
    <property type="match status" value="1"/>
</dbReference>
<dbReference type="OrthoDB" id="101857at2"/>
<dbReference type="RefSeq" id="WP_011293997.1">
    <property type="nucleotide sequence ID" value="NC_007335.2"/>
</dbReference>
<dbReference type="InterPro" id="IPR029063">
    <property type="entry name" value="SAM-dependent_MTases_sf"/>
</dbReference>
<sequence>MDRPNPKEERKKKVYEVITFPVPFTLEVIKENITINTNTASKPFKEQRIHKAFDSYLKAIQTNPTNSKNYILITRLLRDSDLSHLSKSNLKNILNILLERNDVPHKELANVFNFLYSGEIISILQKLDSDFSKIKLLLNDKVIINAFKKIIFCNLELEKLLTKVRRNMCDYISRNIETINYLELQFITALGEQCFLNDYVYSSTEEENMCLNTIIERCRDGQLSEINISILSCYFPLYKLLDQIPSLKFINSSNKSFKELIELQIKEPIQEIELSNDIKKLGTINDNISQKVKVQYEENPFPRWRYANYSKSLKISFTSQINNDIKPNYINQTLQDGQLKVLIAGCGTGKQILEAQKYENSKITAIDISLSSISYAKRKMNELGINNVELIQMDILKVNLLEEEFDIILCSGVLHHMDNPSEGLRMLFKVLKNNGFLKLGLYSELGRKDIVKARNYFINKKIQSNEENIRNFRQEVIGSKLNYLNSLKTISDFYSLSEFRDLCVHTQEHRFTINQLQETLTSNKLNFLGFLLPKPIKSKYEDYFPEDRKQTNLQNWAKFEEKHPTTFLSMYQFWVSKTEN</sequence>
<dbReference type="EMBL" id="CP000095">
    <property type="protein sequence ID" value="AAZ58853.1"/>
    <property type="molecule type" value="Genomic_DNA"/>
</dbReference>
<name>Q46I25_PROMT</name>
<protein>
    <submittedName>
        <fullName evidence="2">SAM (And some other nucleotide) binding motif:TPR repeat</fullName>
    </submittedName>
</protein>
<evidence type="ECO:0000313" key="3">
    <source>
        <dbReference type="Proteomes" id="UP000002535"/>
    </source>
</evidence>
<dbReference type="KEGG" id="pmn:PMN2A_1364"/>
<dbReference type="AlphaFoldDB" id="Q46I25"/>